<gene>
    <name evidence="2" type="ORF">CR513_13014</name>
</gene>
<dbReference type="InterPro" id="IPR057670">
    <property type="entry name" value="SH3_retrovirus"/>
</dbReference>
<evidence type="ECO:0000313" key="3">
    <source>
        <dbReference type="Proteomes" id="UP000257109"/>
    </source>
</evidence>
<comment type="caution">
    <text evidence="2">The sequence shown here is derived from an EMBL/GenBank/DDBJ whole genome shotgun (WGS) entry which is preliminary data.</text>
</comment>
<dbReference type="Pfam" id="PF25597">
    <property type="entry name" value="SH3_retrovirus"/>
    <property type="match status" value="1"/>
</dbReference>
<dbReference type="EMBL" id="QJKJ01002306">
    <property type="protein sequence ID" value="RDY03408.1"/>
    <property type="molecule type" value="Genomic_DNA"/>
</dbReference>
<name>A0A371HKU1_MUCPR</name>
<organism evidence="2 3">
    <name type="scientific">Mucuna pruriens</name>
    <name type="common">Velvet bean</name>
    <name type="synonym">Dolichos pruriens</name>
    <dbReference type="NCBI Taxonomy" id="157652"/>
    <lineage>
        <taxon>Eukaryota</taxon>
        <taxon>Viridiplantae</taxon>
        <taxon>Streptophyta</taxon>
        <taxon>Embryophyta</taxon>
        <taxon>Tracheophyta</taxon>
        <taxon>Spermatophyta</taxon>
        <taxon>Magnoliopsida</taxon>
        <taxon>eudicotyledons</taxon>
        <taxon>Gunneridae</taxon>
        <taxon>Pentapetalae</taxon>
        <taxon>rosids</taxon>
        <taxon>fabids</taxon>
        <taxon>Fabales</taxon>
        <taxon>Fabaceae</taxon>
        <taxon>Papilionoideae</taxon>
        <taxon>50 kb inversion clade</taxon>
        <taxon>NPAAA clade</taxon>
        <taxon>indigoferoid/millettioid clade</taxon>
        <taxon>Phaseoleae</taxon>
        <taxon>Mucuna</taxon>
    </lineage>
</organism>
<sequence>MNCGRVENPTFLISTNLNDNLGKFDPKSDKGTFIGNSKISKAYRVYNFKTLEIEEFIDVKFNEFQA</sequence>
<dbReference type="OrthoDB" id="1751476at2759"/>
<dbReference type="Proteomes" id="UP000257109">
    <property type="component" value="Unassembled WGS sequence"/>
</dbReference>
<keyword evidence="3" id="KW-1185">Reference proteome</keyword>
<protein>
    <recommendedName>
        <fullName evidence="1">Retroviral polymerase SH3-like domain-containing protein</fullName>
    </recommendedName>
</protein>
<accession>A0A371HKU1</accession>
<feature type="domain" description="Retroviral polymerase SH3-like" evidence="1">
    <location>
        <begin position="18"/>
        <end position="64"/>
    </location>
</feature>
<feature type="non-terminal residue" evidence="2">
    <location>
        <position position="1"/>
    </location>
</feature>
<reference evidence="2" key="1">
    <citation type="submission" date="2018-05" db="EMBL/GenBank/DDBJ databases">
        <title>Draft genome of Mucuna pruriens seed.</title>
        <authorList>
            <person name="Nnadi N.E."/>
            <person name="Vos R."/>
            <person name="Hasami M.H."/>
            <person name="Devisetty U.K."/>
            <person name="Aguiy J.C."/>
        </authorList>
    </citation>
    <scope>NUCLEOTIDE SEQUENCE [LARGE SCALE GENOMIC DNA]</scope>
    <source>
        <strain evidence="2">JCA_2017</strain>
    </source>
</reference>
<evidence type="ECO:0000313" key="2">
    <source>
        <dbReference type="EMBL" id="RDY03408.1"/>
    </source>
</evidence>
<dbReference type="AlphaFoldDB" id="A0A371HKU1"/>
<proteinExistence type="predicted"/>
<evidence type="ECO:0000259" key="1">
    <source>
        <dbReference type="Pfam" id="PF25597"/>
    </source>
</evidence>